<dbReference type="GO" id="GO:0016787">
    <property type="term" value="F:hydrolase activity"/>
    <property type="evidence" value="ECO:0007669"/>
    <property type="project" value="UniProtKB-KW"/>
</dbReference>
<evidence type="ECO:0000256" key="4">
    <source>
        <dbReference type="ARBA" id="ARBA00023295"/>
    </source>
</evidence>
<dbReference type="InterPro" id="IPR013189">
    <property type="entry name" value="Glyco_hydro_32_C"/>
</dbReference>
<dbReference type="RefSeq" id="WP_342371779.1">
    <property type="nucleotide sequence ID" value="NZ_CP115965.1"/>
</dbReference>
<dbReference type="InterPro" id="IPR051214">
    <property type="entry name" value="GH32_Enzymes"/>
</dbReference>
<dbReference type="InterPro" id="IPR001362">
    <property type="entry name" value="Glyco_hydro_32"/>
</dbReference>
<evidence type="ECO:0000256" key="5">
    <source>
        <dbReference type="RuleBase" id="RU362110"/>
    </source>
</evidence>
<dbReference type="Gene3D" id="2.115.10.20">
    <property type="entry name" value="Glycosyl hydrolase domain, family 43"/>
    <property type="match status" value="1"/>
</dbReference>
<evidence type="ECO:0000313" key="8">
    <source>
        <dbReference type="EMBL" id="WZW97315.1"/>
    </source>
</evidence>
<dbReference type="Pfam" id="PF00251">
    <property type="entry name" value="Glyco_hydro_32N"/>
    <property type="match status" value="1"/>
</dbReference>
<evidence type="ECO:0000259" key="7">
    <source>
        <dbReference type="Pfam" id="PF08244"/>
    </source>
</evidence>
<feature type="domain" description="Glycosyl hydrolase family 32 C-terminal" evidence="7">
    <location>
        <begin position="346"/>
        <end position="462"/>
    </location>
</feature>
<evidence type="ECO:0000259" key="6">
    <source>
        <dbReference type="Pfam" id="PF00251"/>
    </source>
</evidence>
<evidence type="ECO:0000256" key="3">
    <source>
        <dbReference type="ARBA" id="ARBA00022801"/>
    </source>
</evidence>
<dbReference type="Proteomes" id="UP001434337">
    <property type="component" value="Chromosome"/>
</dbReference>
<dbReference type="CDD" id="cd08996">
    <property type="entry name" value="GH32_FFase"/>
    <property type="match status" value="1"/>
</dbReference>
<accession>A0ABZ3C384</accession>
<reference evidence="8 9" key="1">
    <citation type="journal article" date="2023" name="Environ Microbiome">
        <title>A coral-associated actinobacterium mitigates coral bleaching under heat stress.</title>
        <authorList>
            <person name="Li J."/>
            <person name="Zou Y."/>
            <person name="Li Q."/>
            <person name="Zhang J."/>
            <person name="Bourne D.G."/>
            <person name="Lyu Y."/>
            <person name="Liu C."/>
            <person name="Zhang S."/>
        </authorList>
    </citation>
    <scope>NUCLEOTIDE SEQUENCE [LARGE SCALE GENOMIC DNA]</scope>
    <source>
        <strain evidence="8 9">SCSIO 13291</strain>
    </source>
</reference>
<evidence type="ECO:0000313" key="9">
    <source>
        <dbReference type="Proteomes" id="UP001434337"/>
    </source>
</evidence>
<keyword evidence="9" id="KW-1185">Reference proteome</keyword>
<dbReference type="EMBL" id="CP115965">
    <property type="protein sequence ID" value="WZW97315.1"/>
    <property type="molecule type" value="Genomic_DNA"/>
</dbReference>
<comment type="similarity">
    <text evidence="1 5">Belongs to the glycosyl hydrolase 32 family.</text>
</comment>
<dbReference type="EC" id="3.2.1.26" evidence="2"/>
<dbReference type="SUPFAM" id="SSF75005">
    <property type="entry name" value="Arabinanase/levansucrase/invertase"/>
    <property type="match status" value="1"/>
</dbReference>
<keyword evidence="4 5" id="KW-0326">Glycosidase</keyword>
<dbReference type="Pfam" id="PF08244">
    <property type="entry name" value="Glyco_hydro_32C"/>
    <property type="match status" value="1"/>
</dbReference>
<dbReference type="PANTHER" id="PTHR43101">
    <property type="entry name" value="BETA-FRUCTOSIDASE"/>
    <property type="match status" value="1"/>
</dbReference>
<name>A0ABZ3C384_9ACTN</name>
<dbReference type="InterPro" id="IPR023296">
    <property type="entry name" value="Glyco_hydro_beta-prop_sf"/>
</dbReference>
<dbReference type="SMART" id="SM00640">
    <property type="entry name" value="Glyco_32"/>
    <property type="match status" value="1"/>
</dbReference>
<dbReference type="InterPro" id="IPR013320">
    <property type="entry name" value="ConA-like_dom_sf"/>
</dbReference>
<evidence type="ECO:0000256" key="2">
    <source>
        <dbReference type="ARBA" id="ARBA00012758"/>
    </source>
</evidence>
<organism evidence="8 9">
    <name type="scientific">Propioniciclava soli</name>
    <dbReference type="NCBI Taxonomy" id="2775081"/>
    <lineage>
        <taxon>Bacteria</taxon>
        <taxon>Bacillati</taxon>
        <taxon>Actinomycetota</taxon>
        <taxon>Actinomycetes</taxon>
        <taxon>Propionibacteriales</taxon>
        <taxon>Propionibacteriaceae</taxon>
        <taxon>Propioniciclava</taxon>
    </lineage>
</organism>
<feature type="domain" description="Glycosyl hydrolase family 32 N-terminal" evidence="6">
    <location>
        <begin position="24"/>
        <end position="325"/>
    </location>
</feature>
<dbReference type="InterPro" id="IPR013148">
    <property type="entry name" value="Glyco_hydro_32_N"/>
</dbReference>
<dbReference type="SUPFAM" id="SSF49899">
    <property type="entry name" value="Concanavalin A-like lectins/glucanases"/>
    <property type="match status" value="1"/>
</dbReference>
<keyword evidence="3 5" id="KW-0378">Hydrolase</keyword>
<protein>
    <recommendedName>
        <fullName evidence="2">beta-fructofuranosidase</fullName>
        <ecNumber evidence="2">3.2.1.26</ecNumber>
    </recommendedName>
</protein>
<dbReference type="PANTHER" id="PTHR43101:SF1">
    <property type="entry name" value="BETA-FRUCTOSIDASE"/>
    <property type="match status" value="1"/>
</dbReference>
<proteinExistence type="inferred from homology"/>
<sequence>MTSLVDAVTLLQRATADPLRPRAHFTAPAAWLNDPNGLCQWDGTYHLFYQYNPMGAFHHRIHWGHAVSRDLVHWRDEPVALTPGDGADADGCWSGVLVDDGGVPTIVYSGHRGDGQLPCVAVGSADLRTWLPLAENPVIAAKPAGTRAEFRDHTVFRWKGQWRQLIGTGTAEGHGAAWQYVSDDLVTWHEVGPVLTAPPHGTPEDPWFTASMWECVDLFHVGPGELGSDTGRDVLAFSAWENGLTLHPLAWVGRYTGERFEPETLVRLDLGGRFFYAPQSFTDEAGRRVQFGWMQEARSDGACERVGWAGVMSLPRVLEWRDERLWVGPAPEIAHLRAEECAFDAVAGDRLDLEIDLTLDADGEVELGVLGAGDEETVIRLTPTQLLLDRSRSSRDTGVEATVLGGEVAASGRVTLRVLVDASAIEVFVAGSALAARVYPTRTAGRVRWASRGAHVHRAQAWRLGDALPGERVLLP</sequence>
<dbReference type="Gene3D" id="2.60.120.560">
    <property type="entry name" value="Exo-inulinase, domain 1"/>
    <property type="match status" value="1"/>
</dbReference>
<evidence type="ECO:0000256" key="1">
    <source>
        <dbReference type="ARBA" id="ARBA00009902"/>
    </source>
</evidence>
<gene>
    <name evidence="8" type="ORF">PCC79_10345</name>
</gene>